<dbReference type="RefSeq" id="WP_012317012.1">
    <property type="nucleotide sequence ID" value="NC_010504.1"/>
</dbReference>
<sequence>MHLIDETAADLQALVEADFGPTAGGGLTSDHVHSWLHYRARIVARRQRVVLQSNEVQALRTTHPAIGAIAAALRNGQDVTPWLSERVRLRREDRLADPMFNDWQISHFHLGRVFDQQDRAKRSGPLLFAYIGADRATLLDVQPHGSWTRTDLLRILLRTDPSAMPEASGLRPPAERVTDEQQATLRRKGMSTAVEIEGGLYFPPGLGVTSARTALRIRVFEDQLAGMIREVTRQVETNTLPWRLMQRVAGQVGMPVRLGLRFEQGLFSVCDKSRRIDLMYLPRVLA</sequence>
<dbReference type="AlphaFoldDB" id="B1MA90"/>
<reference evidence="1 2" key="1">
    <citation type="submission" date="2008-03" db="EMBL/GenBank/DDBJ databases">
        <title>Complete sequence of plasmid7 of Methylobacterium radiotolerans JCM 2831.</title>
        <authorList>
            <consortium name="US DOE Joint Genome Institute"/>
            <person name="Copeland A."/>
            <person name="Lucas S."/>
            <person name="Lapidus A."/>
            <person name="Glavina del Rio T."/>
            <person name="Dalin E."/>
            <person name="Tice H."/>
            <person name="Bruce D."/>
            <person name="Goodwin L."/>
            <person name="Pitluck S."/>
            <person name="Kiss H."/>
            <person name="Brettin T."/>
            <person name="Detter J.C."/>
            <person name="Han C."/>
            <person name="Kuske C.R."/>
            <person name="Schmutz J."/>
            <person name="Larimer F."/>
            <person name="Land M."/>
            <person name="Hauser L."/>
            <person name="Kyrpides N."/>
            <person name="Mikhailova N."/>
            <person name="Marx C.J."/>
            <person name="Richardson P."/>
        </authorList>
    </citation>
    <scope>NUCLEOTIDE SEQUENCE [LARGE SCALE GENOMIC DNA]</scope>
    <source>
        <strain evidence="2">ATCC 27329 / DSM 1819 / JCM 2831 / NBRC 15690 / NCIMB 10815 / 0-1</strain>
        <plasmid evidence="2">Plasmid pMRAD07</plasmid>
    </source>
</reference>
<evidence type="ECO:0000313" key="2">
    <source>
        <dbReference type="Proteomes" id="UP000006589"/>
    </source>
</evidence>
<proteinExistence type="predicted"/>
<dbReference type="Proteomes" id="UP000006589">
    <property type="component" value="Plasmid pMRAD07"/>
</dbReference>
<organism evidence="1 2">
    <name type="scientific">Methylobacterium radiotolerans (strain ATCC 27329 / DSM 1819 / JCM 2831 / NBRC 15690 / NCIMB 10815 / 0-1)</name>
    <dbReference type="NCBI Taxonomy" id="426355"/>
    <lineage>
        <taxon>Bacteria</taxon>
        <taxon>Pseudomonadati</taxon>
        <taxon>Pseudomonadota</taxon>
        <taxon>Alphaproteobacteria</taxon>
        <taxon>Hyphomicrobiales</taxon>
        <taxon>Methylobacteriaceae</taxon>
        <taxon>Methylobacterium</taxon>
    </lineage>
</organism>
<name>B1MA90_METRJ</name>
<accession>B1MA90</accession>
<gene>
    <name evidence="1" type="ordered locus">Mrad2831_6503</name>
</gene>
<dbReference type="GeneID" id="6136003"/>
<dbReference type="KEGG" id="mrd:Mrad2831_6503"/>
<keyword evidence="1" id="KW-0614">Plasmid</keyword>
<protein>
    <submittedName>
        <fullName evidence="1">Uncharacterized protein</fullName>
    </submittedName>
</protein>
<dbReference type="EMBL" id="CP001008">
    <property type="protein sequence ID" value="ACB28415.1"/>
    <property type="molecule type" value="Genomic_DNA"/>
</dbReference>
<geneLocation type="plasmid" evidence="1 2">
    <name>pMRAD07</name>
</geneLocation>
<dbReference type="HOGENOM" id="CLU_972572_0_0_5"/>
<evidence type="ECO:0000313" key="1">
    <source>
        <dbReference type="EMBL" id="ACB28415.1"/>
    </source>
</evidence>
<dbReference type="OrthoDB" id="581602at2"/>